<evidence type="ECO:0000313" key="2">
    <source>
        <dbReference type="Proteomes" id="UP001432027"/>
    </source>
</evidence>
<comment type="caution">
    <text evidence="1">The sequence shown here is derived from an EMBL/GenBank/DDBJ whole genome shotgun (WGS) entry which is preliminary data.</text>
</comment>
<reference evidence="1" key="1">
    <citation type="submission" date="2023-10" db="EMBL/GenBank/DDBJ databases">
        <title>Genome assembly of Pristionchus species.</title>
        <authorList>
            <person name="Yoshida K."/>
            <person name="Sommer R.J."/>
        </authorList>
    </citation>
    <scope>NUCLEOTIDE SEQUENCE</scope>
    <source>
        <strain evidence="1">RS0144</strain>
    </source>
</reference>
<dbReference type="AlphaFoldDB" id="A0AAV5U3J8"/>
<sequence length="73" mass="8161">FNISLPSLKAYIEKIRQHLGSVIPPLTEEIFLKNSFKTVIIDGITVPKSIHLLSKLIADGKYDYSMAKPFIGT</sequence>
<proteinExistence type="predicted"/>
<accession>A0AAV5U3J8</accession>
<gene>
    <name evidence="1" type="ORF">PENTCL1PPCAC_23615</name>
</gene>
<name>A0AAV5U3J8_9BILA</name>
<dbReference type="Proteomes" id="UP001432027">
    <property type="component" value="Unassembled WGS sequence"/>
</dbReference>
<feature type="non-terminal residue" evidence="1">
    <location>
        <position position="1"/>
    </location>
</feature>
<keyword evidence="2" id="KW-1185">Reference proteome</keyword>
<dbReference type="EMBL" id="BTSX01000005">
    <property type="protein sequence ID" value="GMT01441.1"/>
    <property type="molecule type" value="Genomic_DNA"/>
</dbReference>
<evidence type="ECO:0000313" key="1">
    <source>
        <dbReference type="EMBL" id="GMT01441.1"/>
    </source>
</evidence>
<organism evidence="1 2">
    <name type="scientific">Pristionchus entomophagus</name>
    <dbReference type="NCBI Taxonomy" id="358040"/>
    <lineage>
        <taxon>Eukaryota</taxon>
        <taxon>Metazoa</taxon>
        <taxon>Ecdysozoa</taxon>
        <taxon>Nematoda</taxon>
        <taxon>Chromadorea</taxon>
        <taxon>Rhabditida</taxon>
        <taxon>Rhabditina</taxon>
        <taxon>Diplogasteromorpha</taxon>
        <taxon>Diplogasteroidea</taxon>
        <taxon>Neodiplogasteridae</taxon>
        <taxon>Pristionchus</taxon>
    </lineage>
</organism>
<protein>
    <submittedName>
        <fullName evidence="1">Uncharacterized protein</fullName>
    </submittedName>
</protein>